<sequence>MSEFNLTTNANTARPSQALSRSIPHAAAAAGVESPHGHTFALALSREAGEAGSCSILPRGWSSRVFKRANPNFRVAAGLTLAFARVTVETCFDFSALFGFVQTPRLLEEGLVSGSGSGCSGTSGVVIGYECVYFFVRRWWE</sequence>
<accession>A0A8H7D468</accession>
<evidence type="ECO:0000313" key="1">
    <source>
        <dbReference type="EMBL" id="KAF7361569.1"/>
    </source>
</evidence>
<dbReference type="EMBL" id="JACAZH010000008">
    <property type="protein sequence ID" value="KAF7361569.1"/>
    <property type="molecule type" value="Genomic_DNA"/>
</dbReference>
<dbReference type="Proteomes" id="UP000623467">
    <property type="component" value="Unassembled WGS sequence"/>
</dbReference>
<evidence type="ECO:0000313" key="2">
    <source>
        <dbReference type="Proteomes" id="UP000623467"/>
    </source>
</evidence>
<keyword evidence="2" id="KW-1185">Reference proteome</keyword>
<dbReference type="AlphaFoldDB" id="A0A8H7D468"/>
<gene>
    <name evidence="1" type="ORF">MSAN_01190900</name>
</gene>
<organism evidence="1 2">
    <name type="scientific">Mycena sanguinolenta</name>
    <dbReference type="NCBI Taxonomy" id="230812"/>
    <lineage>
        <taxon>Eukaryota</taxon>
        <taxon>Fungi</taxon>
        <taxon>Dikarya</taxon>
        <taxon>Basidiomycota</taxon>
        <taxon>Agaricomycotina</taxon>
        <taxon>Agaricomycetes</taxon>
        <taxon>Agaricomycetidae</taxon>
        <taxon>Agaricales</taxon>
        <taxon>Marasmiineae</taxon>
        <taxon>Mycenaceae</taxon>
        <taxon>Mycena</taxon>
    </lineage>
</organism>
<comment type="caution">
    <text evidence="1">The sequence shown here is derived from an EMBL/GenBank/DDBJ whole genome shotgun (WGS) entry which is preliminary data.</text>
</comment>
<proteinExistence type="predicted"/>
<name>A0A8H7D468_9AGAR</name>
<protein>
    <submittedName>
        <fullName evidence="1">Uncharacterized protein</fullName>
    </submittedName>
</protein>
<reference evidence="1" key="1">
    <citation type="submission" date="2020-05" db="EMBL/GenBank/DDBJ databases">
        <title>Mycena genomes resolve the evolution of fungal bioluminescence.</title>
        <authorList>
            <person name="Tsai I.J."/>
        </authorList>
    </citation>
    <scope>NUCLEOTIDE SEQUENCE</scope>
    <source>
        <strain evidence="1">160909Yilan</strain>
    </source>
</reference>